<accession>A0A9P6A8R9</accession>
<feature type="compositionally biased region" description="Basic residues" evidence="1">
    <location>
        <begin position="560"/>
        <end position="580"/>
    </location>
</feature>
<protein>
    <submittedName>
        <fullName evidence="2">Uncharacterized protein</fullName>
    </submittedName>
</protein>
<evidence type="ECO:0000313" key="2">
    <source>
        <dbReference type="EMBL" id="KAF9501047.1"/>
    </source>
</evidence>
<evidence type="ECO:0000256" key="1">
    <source>
        <dbReference type="SAM" id="MobiDB-lite"/>
    </source>
</evidence>
<organism evidence="2 3">
    <name type="scientific">Pleurotus eryngii</name>
    <name type="common">Boletus of the steppes</name>
    <dbReference type="NCBI Taxonomy" id="5323"/>
    <lineage>
        <taxon>Eukaryota</taxon>
        <taxon>Fungi</taxon>
        <taxon>Dikarya</taxon>
        <taxon>Basidiomycota</taxon>
        <taxon>Agaricomycotina</taxon>
        <taxon>Agaricomycetes</taxon>
        <taxon>Agaricomycetidae</taxon>
        <taxon>Agaricales</taxon>
        <taxon>Pleurotineae</taxon>
        <taxon>Pleurotaceae</taxon>
        <taxon>Pleurotus</taxon>
    </lineage>
</organism>
<dbReference type="Proteomes" id="UP000807025">
    <property type="component" value="Unassembled WGS sequence"/>
</dbReference>
<reference evidence="2" key="1">
    <citation type="submission" date="2020-11" db="EMBL/GenBank/DDBJ databases">
        <authorList>
            <consortium name="DOE Joint Genome Institute"/>
            <person name="Ahrendt S."/>
            <person name="Riley R."/>
            <person name="Andreopoulos W."/>
            <person name="Labutti K."/>
            <person name="Pangilinan J."/>
            <person name="Ruiz-Duenas F.J."/>
            <person name="Barrasa J.M."/>
            <person name="Sanchez-Garcia M."/>
            <person name="Camarero S."/>
            <person name="Miyauchi S."/>
            <person name="Serrano A."/>
            <person name="Linde D."/>
            <person name="Babiker R."/>
            <person name="Drula E."/>
            <person name="Ayuso-Fernandez I."/>
            <person name="Pacheco R."/>
            <person name="Padilla G."/>
            <person name="Ferreira P."/>
            <person name="Barriuso J."/>
            <person name="Kellner H."/>
            <person name="Castanera R."/>
            <person name="Alfaro M."/>
            <person name="Ramirez L."/>
            <person name="Pisabarro A.G."/>
            <person name="Kuo A."/>
            <person name="Tritt A."/>
            <person name="Lipzen A."/>
            <person name="He G."/>
            <person name="Yan M."/>
            <person name="Ng V."/>
            <person name="Cullen D."/>
            <person name="Martin F."/>
            <person name="Rosso M.-N."/>
            <person name="Henrissat B."/>
            <person name="Hibbett D."/>
            <person name="Martinez A.T."/>
            <person name="Grigoriev I.V."/>
        </authorList>
    </citation>
    <scope>NUCLEOTIDE SEQUENCE</scope>
    <source>
        <strain evidence="2">ATCC 90797</strain>
    </source>
</reference>
<comment type="caution">
    <text evidence="2">The sequence shown here is derived from an EMBL/GenBank/DDBJ whole genome shotgun (WGS) entry which is preliminary data.</text>
</comment>
<gene>
    <name evidence="2" type="ORF">BDN71DRAFT_1426713</name>
</gene>
<proteinExistence type="predicted"/>
<sequence>MEKGKVKATDITTSPLGKPLEEIMVHKISALKKKCAVVKSKEMVGSETDEVGEASPCCYSRQYSMHYCWASIDNGNALMQYFRFGWFNLGSHTSHMWKYIICTTFTVKNIESTLVVFSVQVSCKDRDRAQKYFIFGRAGVYEQWLQDTLDLSVYSRLLHLRKNHSTPIVDGSDNTCLTTSNSWNTLKDGAGDSSHQQGGSIPEEQKYLAGMTHGELKPSGGPMGAAAAEGVVLPARGALAGAGVLAGAGAVVAASSKMAKLQAALGVIDMSAIIESKAVGKIISREGWEHDALLTLLLGIASISIIILWKGEGGMSQSAASSTPQESTKTMFLKQKVAACLESQVKEQDTLDSILNQYFKCFNCPAEEVEKKKVIVQMKQLITSWFHYCTNKINNSLRHLTQATAKSTKDPFVILLGQLTGLACKPPKCLAAWKYYGKQLSNAIKETFKTDFHKSGQDQKLCLDKIGNFFYPIIDGIKQVLNMHVTVLIGGPEPAKGGQLNIPSLHSEMDLSAVLKIWGDADIANYCMVTEKFKAYLWTVYNCHDAQSSRHISWSEPNVKKAKVPKGHSKAMHKVKSSSK</sequence>
<dbReference type="AlphaFoldDB" id="A0A9P6A8R9"/>
<keyword evidence="3" id="KW-1185">Reference proteome</keyword>
<name>A0A9P6A8R9_PLEER</name>
<feature type="region of interest" description="Disordered" evidence="1">
    <location>
        <begin position="557"/>
        <end position="580"/>
    </location>
</feature>
<dbReference type="EMBL" id="MU154524">
    <property type="protein sequence ID" value="KAF9501047.1"/>
    <property type="molecule type" value="Genomic_DNA"/>
</dbReference>
<evidence type="ECO:0000313" key="3">
    <source>
        <dbReference type="Proteomes" id="UP000807025"/>
    </source>
</evidence>